<evidence type="ECO:0000313" key="1">
    <source>
        <dbReference type="EMBL" id="GAG34912.1"/>
    </source>
</evidence>
<protein>
    <submittedName>
        <fullName evidence="1">Uncharacterized protein</fullName>
    </submittedName>
</protein>
<dbReference type="AlphaFoldDB" id="X0XHN4"/>
<sequence length="136" mass="15405">MDVNEMTRKQFEELPFRNGLFSDHIGNFDSIIILPGRAKDKHDSGYRCMDFVAVKDNKPMCKLSGCSDVVHVDGIGGYGYDWLNKYKTVPKTLPVKSWNIDCLPKSGLLRMWCTDYKLCVGAALSSFELFAEKPTQ</sequence>
<name>X0XHN4_9ZZZZ</name>
<accession>X0XHN4</accession>
<reference evidence="1" key="1">
    <citation type="journal article" date="2014" name="Front. Microbiol.">
        <title>High frequency of phylogenetically diverse reductive dehalogenase-homologous genes in deep subseafloor sedimentary metagenomes.</title>
        <authorList>
            <person name="Kawai M."/>
            <person name="Futagami T."/>
            <person name="Toyoda A."/>
            <person name="Takaki Y."/>
            <person name="Nishi S."/>
            <person name="Hori S."/>
            <person name="Arai W."/>
            <person name="Tsubouchi T."/>
            <person name="Morono Y."/>
            <person name="Uchiyama I."/>
            <person name="Ito T."/>
            <person name="Fujiyama A."/>
            <person name="Inagaki F."/>
            <person name="Takami H."/>
        </authorList>
    </citation>
    <scope>NUCLEOTIDE SEQUENCE</scope>
    <source>
        <strain evidence="1">Expedition CK06-06</strain>
    </source>
</reference>
<dbReference type="EMBL" id="BARS01049614">
    <property type="protein sequence ID" value="GAG34912.1"/>
    <property type="molecule type" value="Genomic_DNA"/>
</dbReference>
<comment type="caution">
    <text evidence="1">The sequence shown here is derived from an EMBL/GenBank/DDBJ whole genome shotgun (WGS) entry which is preliminary data.</text>
</comment>
<proteinExistence type="predicted"/>
<organism evidence="1">
    <name type="scientific">marine sediment metagenome</name>
    <dbReference type="NCBI Taxonomy" id="412755"/>
    <lineage>
        <taxon>unclassified sequences</taxon>
        <taxon>metagenomes</taxon>
        <taxon>ecological metagenomes</taxon>
    </lineage>
</organism>
<gene>
    <name evidence="1" type="ORF">S01H1_74193</name>
</gene>